<comment type="caution">
    <text evidence="1">The sequence shown here is derived from an EMBL/GenBank/DDBJ whole genome shotgun (WGS) entry which is preliminary data.</text>
</comment>
<protein>
    <submittedName>
        <fullName evidence="1">Uncharacterized protein</fullName>
    </submittedName>
</protein>
<evidence type="ECO:0000313" key="2">
    <source>
        <dbReference type="Proteomes" id="UP000790377"/>
    </source>
</evidence>
<reference evidence="1" key="1">
    <citation type="journal article" date="2021" name="New Phytol.">
        <title>Evolutionary innovations through gain and loss of genes in the ectomycorrhizal Boletales.</title>
        <authorList>
            <person name="Wu G."/>
            <person name="Miyauchi S."/>
            <person name="Morin E."/>
            <person name="Kuo A."/>
            <person name="Drula E."/>
            <person name="Varga T."/>
            <person name="Kohler A."/>
            <person name="Feng B."/>
            <person name="Cao Y."/>
            <person name="Lipzen A."/>
            <person name="Daum C."/>
            <person name="Hundley H."/>
            <person name="Pangilinan J."/>
            <person name="Johnson J."/>
            <person name="Barry K."/>
            <person name="LaButti K."/>
            <person name="Ng V."/>
            <person name="Ahrendt S."/>
            <person name="Min B."/>
            <person name="Choi I.G."/>
            <person name="Park H."/>
            <person name="Plett J.M."/>
            <person name="Magnuson J."/>
            <person name="Spatafora J.W."/>
            <person name="Nagy L.G."/>
            <person name="Henrissat B."/>
            <person name="Grigoriev I.V."/>
            <person name="Yang Z.L."/>
            <person name="Xu J."/>
            <person name="Martin F.M."/>
        </authorList>
    </citation>
    <scope>NUCLEOTIDE SEQUENCE</scope>
    <source>
        <strain evidence="1">ATCC 28755</strain>
    </source>
</reference>
<dbReference type="EMBL" id="MU269326">
    <property type="protein sequence ID" value="KAH7902991.1"/>
    <property type="molecule type" value="Genomic_DNA"/>
</dbReference>
<name>A0ACB7ZP89_9AGAM</name>
<gene>
    <name evidence="1" type="ORF">BJ138DRAFT_1198829</name>
</gene>
<evidence type="ECO:0000313" key="1">
    <source>
        <dbReference type="EMBL" id="KAH7902991.1"/>
    </source>
</evidence>
<accession>A0ACB7ZP89</accession>
<keyword evidence="2" id="KW-1185">Reference proteome</keyword>
<proteinExistence type="predicted"/>
<dbReference type="Proteomes" id="UP000790377">
    <property type="component" value="Unassembled WGS sequence"/>
</dbReference>
<sequence>MFSTHREDIASDNRPTFKLSKPGGFTRRIAFPCRPGWSELAAKISSLYAIENNNIGAYYIDEDGNEVTLSSDEELQEYFGRPGMSHRLFTGNPPPRSTGQPPPVSGPRHSKTQHYLAGPPWNSFWEPPPPGDPETERFISDLKIPQISREPILLLHDLGNSVVKQSILDELFNGNSR</sequence>
<organism evidence="1 2">
    <name type="scientific">Hygrophoropsis aurantiaca</name>
    <dbReference type="NCBI Taxonomy" id="72124"/>
    <lineage>
        <taxon>Eukaryota</taxon>
        <taxon>Fungi</taxon>
        <taxon>Dikarya</taxon>
        <taxon>Basidiomycota</taxon>
        <taxon>Agaricomycotina</taxon>
        <taxon>Agaricomycetes</taxon>
        <taxon>Agaricomycetidae</taxon>
        <taxon>Boletales</taxon>
        <taxon>Coniophorineae</taxon>
        <taxon>Hygrophoropsidaceae</taxon>
        <taxon>Hygrophoropsis</taxon>
    </lineage>
</organism>